<protein>
    <recommendedName>
        <fullName evidence="2">DUF4283 domain-containing protein</fullName>
    </recommendedName>
</protein>
<dbReference type="AlphaFoldDB" id="A0AAW2WRP9"/>
<evidence type="ECO:0000313" key="3">
    <source>
        <dbReference type="EMBL" id="KAL0444078.1"/>
    </source>
</evidence>
<dbReference type="PANTHER" id="PTHR31286:SF153">
    <property type="entry name" value="DUF4283 DOMAIN PROTEIN"/>
    <property type="match status" value="1"/>
</dbReference>
<sequence length="252" mass="28789">MERLGSSLVLTEVEDAGVSLPTTAWAGSREGDELLVVGRLLTMKAYRFDVLEQTLQNILRPIRGMVVSRLPKNRFLIQFKHVVDRDRVMNGGPWFFDKNLIILSRVLPEENPLNVELNWCAFHVFIHDLPIRMMTRKAVEYIGNRLGVFLDSDHEQAQFKWGAKFRIQVSLDVRNPLTRALRLRSMGRLQMSPIEYGGSAIGKLTLWSWLRESREVRFNSMVGDTDAEAGEGVMDSSFHGQYPAGDGRDRQI</sequence>
<dbReference type="EMBL" id="JACGWN010000007">
    <property type="protein sequence ID" value="KAL0444078.1"/>
    <property type="molecule type" value="Genomic_DNA"/>
</dbReference>
<evidence type="ECO:0000256" key="1">
    <source>
        <dbReference type="SAM" id="MobiDB-lite"/>
    </source>
</evidence>
<dbReference type="Pfam" id="PF14111">
    <property type="entry name" value="DUF4283"/>
    <property type="match status" value="1"/>
</dbReference>
<feature type="region of interest" description="Disordered" evidence="1">
    <location>
        <begin position="228"/>
        <end position="252"/>
    </location>
</feature>
<dbReference type="InterPro" id="IPR040256">
    <property type="entry name" value="At4g02000-like"/>
</dbReference>
<dbReference type="PANTHER" id="PTHR31286">
    <property type="entry name" value="GLYCINE-RICH CELL WALL STRUCTURAL PROTEIN 1.8-LIKE"/>
    <property type="match status" value="1"/>
</dbReference>
<organism evidence="3">
    <name type="scientific">Sesamum latifolium</name>
    <dbReference type="NCBI Taxonomy" id="2727402"/>
    <lineage>
        <taxon>Eukaryota</taxon>
        <taxon>Viridiplantae</taxon>
        <taxon>Streptophyta</taxon>
        <taxon>Embryophyta</taxon>
        <taxon>Tracheophyta</taxon>
        <taxon>Spermatophyta</taxon>
        <taxon>Magnoliopsida</taxon>
        <taxon>eudicotyledons</taxon>
        <taxon>Gunneridae</taxon>
        <taxon>Pentapetalae</taxon>
        <taxon>asterids</taxon>
        <taxon>lamiids</taxon>
        <taxon>Lamiales</taxon>
        <taxon>Pedaliaceae</taxon>
        <taxon>Sesamum</taxon>
    </lineage>
</organism>
<evidence type="ECO:0000259" key="2">
    <source>
        <dbReference type="Pfam" id="PF14111"/>
    </source>
</evidence>
<reference evidence="3" key="2">
    <citation type="journal article" date="2024" name="Plant">
        <title>Genomic evolution and insights into agronomic trait innovations of Sesamum species.</title>
        <authorList>
            <person name="Miao H."/>
            <person name="Wang L."/>
            <person name="Qu L."/>
            <person name="Liu H."/>
            <person name="Sun Y."/>
            <person name="Le M."/>
            <person name="Wang Q."/>
            <person name="Wei S."/>
            <person name="Zheng Y."/>
            <person name="Lin W."/>
            <person name="Duan Y."/>
            <person name="Cao H."/>
            <person name="Xiong S."/>
            <person name="Wang X."/>
            <person name="Wei L."/>
            <person name="Li C."/>
            <person name="Ma Q."/>
            <person name="Ju M."/>
            <person name="Zhao R."/>
            <person name="Li G."/>
            <person name="Mu C."/>
            <person name="Tian Q."/>
            <person name="Mei H."/>
            <person name="Zhang T."/>
            <person name="Gao T."/>
            <person name="Zhang H."/>
        </authorList>
    </citation>
    <scope>NUCLEOTIDE SEQUENCE</scope>
    <source>
        <strain evidence="3">KEN1</strain>
    </source>
</reference>
<comment type="caution">
    <text evidence="3">The sequence shown here is derived from an EMBL/GenBank/DDBJ whole genome shotgun (WGS) entry which is preliminary data.</text>
</comment>
<name>A0AAW2WRP9_9LAMI</name>
<gene>
    <name evidence="3" type="ORF">Slati_2130500</name>
</gene>
<accession>A0AAW2WRP9</accession>
<proteinExistence type="predicted"/>
<feature type="domain" description="DUF4283" evidence="2">
    <location>
        <begin position="36"/>
        <end position="112"/>
    </location>
</feature>
<dbReference type="InterPro" id="IPR025558">
    <property type="entry name" value="DUF4283"/>
</dbReference>
<reference evidence="3" key="1">
    <citation type="submission" date="2020-06" db="EMBL/GenBank/DDBJ databases">
        <authorList>
            <person name="Li T."/>
            <person name="Hu X."/>
            <person name="Zhang T."/>
            <person name="Song X."/>
            <person name="Zhang H."/>
            <person name="Dai N."/>
            <person name="Sheng W."/>
            <person name="Hou X."/>
            <person name="Wei L."/>
        </authorList>
    </citation>
    <scope>NUCLEOTIDE SEQUENCE</scope>
    <source>
        <strain evidence="3">KEN1</strain>
        <tissue evidence="3">Leaf</tissue>
    </source>
</reference>